<dbReference type="InParanoid" id="H2Y810"/>
<evidence type="ECO:0000256" key="4">
    <source>
        <dbReference type="ARBA" id="ARBA00023136"/>
    </source>
</evidence>
<reference evidence="8" key="3">
    <citation type="submission" date="2025-09" db="UniProtKB">
        <authorList>
            <consortium name="Ensembl"/>
        </authorList>
    </citation>
    <scope>IDENTIFICATION</scope>
</reference>
<dbReference type="eggNOG" id="KOG3645">
    <property type="taxonomic scope" value="Eukaryota"/>
</dbReference>
<evidence type="ECO:0008006" key="10">
    <source>
        <dbReference type="Google" id="ProtNLM"/>
    </source>
</evidence>
<evidence type="ECO:0000256" key="2">
    <source>
        <dbReference type="ARBA" id="ARBA00022692"/>
    </source>
</evidence>
<reference evidence="8" key="2">
    <citation type="submission" date="2025-08" db="UniProtKB">
        <authorList>
            <consortium name="Ensembl"/>
        </authorList>
    </citation>
    <scope>IDENTIFICATION</scope>
</reference>
<dbReference type="GO" id="GO:0016020">
    <property type="term" value="C:membrane"/>
    <property type="evidence" value="ECO:0007669"/>
    <property type="project" value="UniProtKB-SubCell"/>
</dbReference>
<feature type="transmembrane region" description="Helical" evidence="5">
    <location>
        <begin position="84"/>
        <end position="108"/>
    </location>
</feature>
<keyword evidence="4 5" id="KW-0472">Membrane</keyword>
<organism evidence="8 9">
    <name type="scientific">Ciona savignyi</name>
    <name type="common">Pacific transparent sea squirt</name>
    <dbReference type="NCBI Taxonomy" id="51511"/>
    <lineage>
        <taxon>Eukaryota</taxon>
        <taxon>Metazoa</taxon>
        <taxon>Chordata</taxon>
        <taxon>Tunicata</taxon>
        <taxon>Ascidiacea</taxon>
        <taxon>Phlebobranchia</taxon>
        <taxon>Cionidae</taxon>
        <taxon>Ciona</taxon>
    </lineage>
</organism>
<dbReference type="Pfam" id="PF02931">
    <property type="entry name" value="Neur_chan_LBD"/>
    <property type="match status" value="1"/>
</dbReference>
<dbReference type="Gene3D" id="1.20.58.390">
    <property type="entry name" value="Neurotransmitter-gated ion-channel transmembrane domain"/>
    <property type="match status" value="1"/>
</dbReference>
<dbReference type="InterPro" id="IPR036734">
    <property type="entry name" value="Neur_chan_lig-bd_sf"/>
</dbReference>
<evidence type="ECO:0000313" key="9">
    <source>
        <dbReference type="Proteomes" id="UP000007875"/>
    </source>
</evidence>
<dbReference type="AlphaFoldDB" id="H2Y810"/>
<feature type="domain" description="Neurotransmitter-gated ion-channel ligand-binding" evidence="6">
    <location>
        <begin position="1"/>
        <end position="82"/>
    </location>
</feature>
<dbReference type="STRING" id="51511.ENSCSAVP00000001458"/>
<protein>
    <recommendedName>
        <fullName evidence="10">Neurotransmitter-gated ion-channel transmembrane domain-containing protein</fullName>
    </recommendedName>
</protein>
<dbReference type="HOGENOM" id="CLU_018074_1_5_1"/>
<sequence length="344" mass="39798">MDVTLFPFDWQNCSMIFRSADHDQSEMVFGLRYSPDEISIDDKIYVTSGEWHLCQIPAAVVRKSSDKMFQEVWFTVILRRKPQFYVLNMLLPCVMISVLSCFVFHLPVVAGEKIGLSISLLLGDTIFVFLFAQRMPSAALTVPLVASYLLFSMSLLFLSIVCCVFVYNIHFRSESTHKMHGYWRRLFFDILTPILGLRQPCRSSEGQTKYARVNQELIPLTEAEKSFPSCKPPSERMYYQQATLYGFKARGKNLIEVNGGLSSIPTSIKPASQLYKSTLNTTEELTRHFKKLKAQRKARHDWIYLAFILDSILMWIYLLGFLVGSLCYMFLLWTENYPENIKKL</sequence>
<dbReference type="GeneTree" id="ENSGT00940000166039"/>
<evidence type="ECO:0000256" key="5">
    <source>
        <dbReference type="SAM" id="Phobius"/>
    </source>
</evidence>
<dbReference type="SUPFAM" id="SSF90112">
    <property type="entry name" value="Neurotransmitter-gated ion-channel transmembrane pore"/>
    <property type="match status" value="1"/>
</dbReference>
<dbReference type="Proteomes" id="UP000007875">
    <property type="component" value="Unassembled WGS sequence"/>
</dbReference>
<dbReference type="InterPro" id="IPR006201">
    <property type="entry name" value="Neur_channel"/>
</dbReference>
<dbReference type="InterPro" id="IPR038050">
    <property type="entry name" value="Neuro_actylchol_rec"/>
</dbReference>
<evidence type="ECO:0000256" key="3">
    <source>
        <dbReference type="ARBA" id="ARBA00022989"/>
    </source>
</evidence>
<dbReference type="Gene3D" id="2.70.170.10">
    <property type="entry name" value="Neurotransmitter-gated ion-channel ligand-binding domain"/>
    <property type="match status" value="1"/>
</dbReference>
<evidence type="ECO:0000259" key="6">
    <source>
        <dbReference type="Pfam" id="PF02931"/>
    </source>
</evidence>
<comment type="subcellular location">
    <subcellularLocation>
        <location evidence="1">Membrane</location>
        <topology evidence="1">Multi-pass membrane protein</topology>
    </subcellularLocation>
</comment>
<dbReference type="InterPro" id="IPR006029">
    <property type="entry name" value="Neurotrans-gated_channel_TM"/>
</dbReference>
<dbReference type="Ensembl" id="ENSCSAVT00000001477.1">
    <property type="protein sequence ID" value="ENSCSAVP00000001458.1"/>
    <property type="gene ID" value="ENSCSAVG00000000832.1"/>
</dbReference>
<dbReference type="InterPro" id="IPR036719">
    <property type="entry name" value="Neuro-gated_channel_TM_sf"/>
</dbReference>
<dbReference type="GO" id="GO:0005230">
    <property type="term" value="F:extracellular ligand-gated monoatomic ion channel activity"/>
    <property type="evidence" value="ECO:0007669"/>
    <property type="project" value="InterPro"/>
</dbReference>
<name>H2Y810_CIOSA</name>
<evidence type="ECO:0000256" key="1">
    <source>
        <dbReference type="ARBA" id="ARBA00004141"/>
    </source>
</evidence>
<feature type="domain" description="Neurotransmitter-gated ion-channel transmembrane" evidence="7">
    <location>
        <begin position="90"/>
        <end position="328"/>
    </location>
</feature>
<proteinExistence type="predicted"/>
<evidence type="ECO:0000313" key="8">
    <source>
        <dbReference type="Ensembl" id="ENSCSAVP00000001458.1"/>
    </source>
</evidence>
<dbReference type="PANTHER" id="PTHR18945">
    <property type="entry name" value="NEUROTRANSMITTER GATED ION CHANNEL"/>
    <property type="match status" value="1"/>
</dbReference>
<keyword evidence="3 5" id="KW-1133">Transmembrane helix</keyword>
<dbReference type="InterPro" id="IPR006202">
    <property type="entry name" value="Neur_chan_lig-bd"/>
</dbReference>
<dbReference type="GO" id="GO:0004888">
    <property type="term" value="F:transmembrane signaling receptor activity"/>
    <property type="evidence" value="ECO:0007669"/>
    <property type="project" value="InterPro"/>
</dbReference>
<dbReference type="OMA" id="MIFRSAD"/>
<evidence type="ECO:0000259" key="7">
    <source>
        <dbReference type="Pfam" id="PF02932"/>
    </source>
</evidence>
<feature type="transmembrane region" description="Helical" evidence="5">
    <location>
        <begin position="144"/>
        <end position="169"/>
    </location>
</feature>
<reference evidence="9" key="1">
    <citation type="submission" date="2003-08" db="EMBL/GenBank/DDBJ databases">
        <authorList>
            <person name="Birren B."/>
            <person name="Nusbaum C."/>
            <person name="Abebe A."/>
            <person name="Abouelleil A."/>
            <person name="Adekoya E."/>
            <person name="Ait-zahra M."/>
            <person name="Allen N."/>
            <person name="Allen T."/>
            <person name="An P."/>
            <person name="Anderson M."/>
            <person name="Anderson S."/>
            <person name="Arachchi H."/>
            <person name="Armbruster J."/>
            <person name="Bachantsang P."/>
            <person name="Baldwin J."/>
            <person name="Barry A."/>
            <person name="Bayul T."/>
            <person name="Blitshsteyn B."/>
            <person name="Bloom T."/>
            <person name="Blye J."/>
            <person name="Boguslavskiy L."/>
            <person name="Borowsky M."/>
            <person name="Boukhgalter B."/>
            <person name="Brunache A."/>
            <person name="Butler J."/>
            <person name="Calixte N."/>
            <person name="Calvo S."/>
            <person name="Camarata J."/>
            <person name="Campo K."/>
            <person name="Chang J."/>
            <person name="Cheshatsang Y."/>
            <person name="Citroen M."/>
            <person name="Collymore A."/>
            <person name="Considine T."/>
            <person name="Cook A."/>
            <person name="Cooke P."/>
            <person name="Corum B."/>
            <person name="Cuomo C."/>
            <person name="David R."/>
            <person name="Dawoe T."/>
            <person name="Degray S."/>
            <person name="Dodge S."/>
            <person name="Dooley K."/>
            <person name="Dorje P."/>
            <person name="Dorjee K."/>
            <person name="Dorris L."/>
            <person name="Duffey N."/>
            <person name="Dupes A."/>
            <person name="Elkins T."/>
            <person name="Engels R."/>
            <person name="Erickson J."/>
            <person name="Farina A."/>
            <person name="Faro S."/>
            <person name="Ferreira P."/>
            <person name="Fischer H."/>
            <person name="Fitzgerald M."/>
            <person name="Foley K."/>
            <person name="Gage D."/>
            <person name="Galagan J."/>
            <person name="Gearin G."/>
            <person name="Gnerre S."/>
            <person name="Gnirke A."/>
            <person name="Goyette A."/>
            <person name="Graham J."/>
            <person name="Grandbois E."/>
            <person name="Gyaltsen K."/>
            <person name="Hafez N."/>
            <person name="Hagopian D."/>
            <person name="Hagos B."/>
            <person name="Hall J."/>
            <person name="Hatcher B."/>
            <person name="Heller A."/>
            <person name="Higgins H."/>
            <person name="Honan T."/>
            <person name="Horn A."/>
            <person name="Houde N."/>
            <person name="Hughes L."/>
            <person name="Hulme W."/>
            <person name="Husby E."/>
            <person name="Iliev I."/>
            <person name="Jaffe D."/>
            <person name="Jones C."/>
            <person name="Kamal M."/>
            <person name="Kamat A."/>
            <person name="Kamvysselis M."/>
            <person name="Karlsson E."/>
            <person name="Kells C."/>
            <person name="Kieu A."/>
            <person name="Kisner P."/>
            <person name="Kodira C."/>
            <person name="Kulbokas E."/>
            <person name="Labutti K."/>
            <person name="Lama D."/>
            <person name="Landers T."/>
            <person name="Leger J."/>
            <person name="Levine S."/>
            <person name="Lewis D."/>
            <person name="Lewis T."/>
            <person name="Lindblad-toh K."/>
            <person name="Liu X."/>
            <person name="Lokyitsang T."/>
            <person name="Lokyitsang Y."/>
            <person name="Lucien O."/>
            <person name="Lui A."/>
            <person name="Ma L.J."/>
            <person name="Mabbitt R."/>
            <person name="Macdonald J."/>
            <person name="Maclean C."/>
            <person name="Major J."/>
            <person name="Manning J."/>
            <person name="Marabella R."/>
            <person name="Maru K."/>
            <person name="Matthews C."/>
            <person name="Mauceli E."/>
            <person name="Mccarthy M."/>
            <person name="Mcdonough S."/>
            <person name="Mcghee T."/>
            <person name="Meldrim J."/>
            <person name="Meneus L."/>
            <person name="Mesirov J."/>
            <person name="Mihalev A."/>
            <person name="Mihova T."/>
            <person name="Mikkelsen T."/>
            <person name="Mlenga V."/>
            <person name="Moru K."/>
            <person name="Mozes J."/>
            <person name="Mulrain L."/>
            <person name="Munson G."/>
            <person name="Naylor J."/>
            <person name="Newes C."/>
            <person name="Nguyen C."/>
            <person name="Nguyen N."/>
            <person name="Nguyen T."/>
            <person name="Nicol R."/>
            <person name="Nielsen C."/>
            <person name="Nizzari M."/>
            <person name="Norbu C."/>
            <person name="Norbu N."/>
            <person name="O'donnell P."/>
            <person name="Okoawo O."/>
            <person name="O'leary S."/>
            <person name="Omotosho B."/>
            <person name="O'neill K."/>
            <person name="Osman S."/>
            <person name="Parker S."/>
            <person name="Perrin D."/>
            <person name="Phunkhang P."/>
            <person name="Piqani B."/>
            <person name="Purcell S."/>
            <person name="Rachupka T."/>
            <person name="Ramasamy U."/>
            <person name="Rameau R."/>
            <person name="Ray V."/>
            <person name="Raymond C."/>
            <person name="Retta R."/>
            <person name="Richardson S."/>
            <person name="Rise C."/>
            <person name="Rodriguez J."/>
            <person name="Rogers J."/>
            <person name="Rogov P."/>
            <person name="Rutman M."/>
            <person name="Schupbach R."/>
            <person name="Seaman C."/>
            <person name="Settipalli S."/>
            <person name="Sharpe T."/>
            <person name="Sheridan J."/>
            <person name="Sherpa N."/>
            <person name="Shi J."/>
            <person name="Smirnov S."/>
            <person name="Smith C."/>
            <person name="Sougnez C."/>
            <person name="Spencer B."/>
            <person name="Stalker J."/>
            <person name="Stange-thomann N."/>
            <person name="Stavropoulos S."/>
            <person name="Stetson K."/>
            <person name="Stone C."/>
            <person name="Stone S."/>
            <person name="Stubbs M."/>
            <person name="Talamas J."/>
            <person name="Tchuinga P."/>
            <person name="Tenzing P."/>
            <person name="Tesfaye S."/>
            <person name="Theodore J."/>
            <person name="Thoulutsang Y."/>
            <person name="Topham K."/>
            <person name="Towey S."/>
            <person name="Tsamla T."/>
            <person name="Tsomo N."/>
            <person name="Vallee D."/>
            <person name="Vassiliev H."/>
            <person name="Venkataraman V."/>
            <person name="Vinson J."/>
            <person name="Vo A."/>
            <person name="Wade C."/>
            <person name="Wang S."/>
            <person name="Wangchuk T."/>
            <person name="Wangdi T."/>
            <person name="Whittaker C."/>
            <person name="Wilkinson J."/>
            <person name="Wu Y."/>
            <person name="Wyman D."/>
            <person name="Yadav S."/>
            <person name="Yang S."/>
            <person name="Yang X."/>
            <person name="Yeager S."/>
            <person name="Yee E."/>
            <person name="Young G."/>
            <person name="Zainoun J."/>
            <person name="Zembeck L."/>
            <person name="Zimmer A."/>
            <person name="Zody M."/>
            <person name="Lander E."/>
        </authorList>
    </citation>
    <scope>NUCLEOTIDE SEQUENCE [LARGE SCALE GENOMIC DNA]</scope>
</reference>
<accession>H2Y810</accession>
<dbReference type="Pfam" id="PF02932">
    <property type="entry name" value="Neur_chan_memb"/>
    <property type="match status" value="1"/>
</dbReference>
<keyword evidence="9" id="KW-1185">Reference proteome</keyword>
<feature type="transmembrane region" description="Helical" evidence="5">
    <location>
        <begin position="114"/>
        <end position="132"/>
    </location>
</feature>
<dbReference type="CDD" id="cd19064">
    <property type="entry name" value="LGIC_TM_nAChR"/>
    <property type="match status" value="1"/>
</dbReference>
<feature type="transmembrane region" description="Helical" evidence="5">
    <location>
        <begin position="302"/>
        <end position="331"/>
    </location>
</feature>
<dbReference type="SUPFAM" id="SSF63712">
    <property type="entry name" value="Nicotinic receptor ligand binding domain-like"/>
    <property type="match status" value="1"/>
</dbReference>
<dbReference type="FunFam" id="1.20.58.390:FF:000099">
    <property type="entry name" value="Cholinergic receptor, nicotinic, epsilon"/>
    <property type="match status" value="1"/>
</dbReference>
<keyword evidence="2 5" id="KW-0812">Transmembrane</keyword>